<evidence type="ECO:0000256" key="5">
    <source>
        <dbReference type="ARBA" id="ARBA00023242"/>
    </source>
</evidence>
<dbReference type="SUPFAM" id="SSF47113">
    <property type="entry name" value="Histone-fold"/>
    <property type="match status" value="1"/>
</dbReference>
<dbReference type="GO" id="GO:0051123">
    <property type="term" value="P:RNA polymerase II preinitiation complex assembly"/>
    <property type="evidence" value="ECO:0007669"/>
    <property type="project" value="TreeGrafter"/>
</dbReference>
<feature type="domain" description="TATA box binding protein associated factor (TAF) histone-like fold" evidence="9">
    <location>
        <begin position="10"/>
        <end position="74"/>
    </location>
</feature>
<keyword evidence="4" id="KW-0804">Transcription</keyword>
<evidence type="ECO:0000256" key="8">
    <source>
        <dbReference type="SAM" id="MobiDB-lite"/>
    </source>
</evidence>
<dbReference type="STRING" id="764103.G7E542"/>
<organism evidence="10 11">
    <name type="scientific">Mixia osmundae (strain CBS 9802 / IAM 14324 / JCM 22182 / KY 12970)</name>
    <dbReference type="NCBI Taxonomy" id="764103"/>
    <lineage>
        <taxon>Eukaryota</taxon>
        <taxon>Fungi</taxon>
        <taxon>Dikarya</taxon>
        <taxon>Basidiomycota</taxon>
        <taxon>Pucciniomycotina</taxon>
        <taxon>Mixiomycetes</taxon>
        <taxon>Mixiales</taxon>
        <taxon>Mixiaceae</taxon>
        <taxon>Mixia</taxon>
    </lineage>
</organism>
<dbReference type="RefSeq" id="XP_014564923.1">
    <property type="nucleotide sequence ID" value="XM_014709437.1"/>
</dbReference>
<dbReference type="InterPro" id="IPR046344">
    <property type="entry name" value="TAF6_C_sf"/>
</dbReference>
<dbReference type="InterPro" id="IPR011442">
    <property type="entry name" value="TAF6_C"/>
</dbReference>
<dbReference type="PANTHER" id="PTHR10221:SF9">
    <property type="entry name" value="TRANSCRIPTION INITIATION FACTOR TFIID SUBUNIT 6"/>
    <property type="match status" value="1"/>
</dbReference>
<dbReference type="GO" id="GO:0005669">
    <property type="term" value="C:transcription factor TFIID complex"/>
    <property type="evidence" value="ECO:0007669"/>
    <property type="project" value="InterPro"/>
</dbReference>
<dbReference type="Gene3D" id="1.25.40.770">
    <property type="entry name" value="TAF6, C-terminal HEAT repeat domain"/>
    <property type="match status" value="1"/>
</dbReference>
<proteinExistence type="inferred from homology"/>
<evidence type="ECO:0000256" key="4">
    <source>
        <dbReference type="ARBA" id="ARBA00023163"/>
    </source>
</evidence>
<gene>
    <name evidence="10" type="primary">Mo04632</name>
    <name evidence="10" type="ORF">E5Q_04632</name>
</gene>
<dbReference type="SUPFAM" id="SSF48371">
    <property type="entry name" value="ARM repeat"/>
    <property type="match status" value="1"/>
</dbReference>
<keyword evidence="5" id="KW-0539">Nucleus</keyword>
<feature type="region of interest" description="Disordered" evidence="8">
    <location>
        <begin position="492"/>
        <end position="511"/>
    </location>
</feature>
<dbReference type="Gene3D" id="1.10.20.10">
    <property type="entry name" value="Histone, subunit A"/>
    <property type="match status" value="1"/>
</dbReference>
<evidence type="ECO:0000256" key="7">
    <source>
        <dbReference type="ARBA" id="ARBA00093655"/>
    </source>
</evidence>
<evidence type="ECO:0000313" key="11">
    <source>
        <dbReference type="Proteomes" id="UP000009131"/>
    </source>
</evidence>
<dbReference type="EMBL" id="BABT02000147">
    <property type="protein sequence ID" value="GAA97952.1"/>
    <property type="molecule type" value="Genomic_DNA"/>
</dbReference>
<evidence type="ECO:0000256" key="2">
    <source>
        <dbReference type="ARBA" id="ARBA00007688"/>
    </source>
</evidence>
<dbReference type="InterPro" id="IPR037796">
    <property type="entry name" value="TAF6"/>
</dbReference>
<evidence type="ECO:0000256" key="3">
    <source>
        <dbReference type="ARBA" id="ARBA00023015"/>
    </source>
</evidence>
<dbReference type="OMA" id="DTSIVCH"/>
<dbReference type="GO" id="GO:0006325">
    <property type="term" value="P:chromatin organization"/>
    <property type="evidence" value="ECO:0007669"/>
    <property type="project" value="UniProtKB-ARBA"/>
</dbReference>
<dbReference type="OrthoDB" id="361039at2759"/>
<comment type="similarity">
    <text evidence="2">Belongs to the TAF6 family.</text>
</comment>
<dbReference type="CDD" id="cd22931">
    <property type="entry name" value="HFD_TAF6"/>
    <property type="match status" value="1"/>
</dbReference>
<dbReference type="PANTHER" id="PTHR10221">
    <property type="entry name" value="TRANSCRIPTION INITIATION FACTOR TFIID SUBUNIT 6"/>
    <property type="match status" value="1"/>
</dbReference>
<protein>
    <recommendedName>
        <fullName evidence="6">TBP-associated factor 6</fullName>
    </recommendedName>
    <alternativeName>
        <fullName evidence="7">Transcription initiation factor TFIID subunit 6</fullName>
    </alternativeName>
</protein>
<dbReference type="GO" id="GO:0003713">
    <property type="term" value="F:transcription coactivator activity"/>
    <property type="evidence" value="ECO:0007669"/>
    <property type="project" value="TreeGrafter"/>
</dbReference>
<dbReference type="CDD" id="cd08050">
    <property type="entry name" value="TAF6C"/>
    <property type="match status" value="1"/>
</dbReference>
<reference evidence="10 11" key="1">
    <citation type="journal article" date="2011" name="J. Gen. Appl. Microbiol.">
        <title>Draft genome sequencing of the enigmatic basidiomycete Mixia osmundae.</title>
        <authorList>
            <person name="Nishida H."/>
            <person name="Nagatsuka Y."/>
            <person name="Sugiyama J."/>
        </authorList>
    </citation>
    <scope>NUCLEOTIDE SEQUENCE [LARGE SCALE GENOMIC DNA]</scope>
    <source>
        <strain evidence="11">CBS 9802 / IAM 14324 / JCM 22182 / KY 12970</strain>
    </source>
</reference>
<dbReference type="InterPro" id="IPR016024">
    <property type="entry name" value="ARM-type_fold"/>
</dbReference>
<evidence type="ECO:0000256" key="6">
    <source>
        <dbReference type="ARBA" id="ARBA00076308"/>
    </source>
</evidence>
<dbReference type="AlphaFoldDB" id="G7E542"/>
<dbReference type="HOGENOM" id="CLU_021711_3_0_1"/>
<dbReference type="SMART" id="SM00803">
    <property type="entry name" value="TAF"/>
    <property type="match status" value="1"/>
</dbReference>
<dbReference type="FunCoup" id="G7E542">
    <property type="interactions" value="428"/>
</dbReference>
<evidence type="ECO:0000256" key="1">
    <source>
        <dbReference type="ARBA" id="ARBA00004123"/>
    </source>
</evidence>
<dbReference type="GO" id="GO:0000124">
    <property type="term" value="C:SAGA complex"/>
    <property type="evidence" value="ECO:0007669"/>
    <property type="project" value="InterPro"/>
</dbReference>
<sequence length="511" mass="55362">MAPARGPSSSVWPADSVKDVAESCGIANLSDEVAAALATDVEYRLHELVEESLKFMRHAKRTKLRVDDIDYALKARNVEPLYGFRTNTPLAFRKTTTATGTVYYVEDEEIDLNRILHAQLPPAPRDVSYTAHWLAIEGVQPAIPQNPSPAEIRALQTPHLHANAFGSRAGGFASQAPKVPTANPDDVRPLVKHVLSRELQLYFERLVAAATSESDETMREAALASLRGDTGIGPLVPYLVQWSVEKIAHNLRDLVLLDQTLSVIHALIDNPNLFIEPYLHQIFPAVLTPLLTTVLGDGSAVAFGAAQLHSTDLRQHAGSLLRLIMDRYAHAYPALKPRILRALVRALTELPMLPSTAEGELSERVSVAASIGTRYGAVLGIQAMGTQVVQSILGNSQHLRTVSQALGDASQDATAAVQSDIEHCATALQGALKAGFESSSEETQASSKNMLDYFGAFLGKFLEERDGQMAAQLYNAIRSHNDSLAQLNQITQAAKPNGNAADEEEDAMETS</sequence>
<reference evidence="10 11" key="2">
    <citation type="journal article" date="2012" name="Open Biol.">
        <title>Characteristics of nucleosomes and linker DNA regions on the genome of the basidiomycete Mixia osmundae revealed by mono- and dinucleosome mapping.</title>
        <authorList>
            <person name="Nishida H."/>
            <person name="Kondo S."/>
            <person name="Matsumoto T."/>
            <person name="Suzuki Y."/>
            <person name="Yoshikawa H."/>
            <person name="Taylor T.D."/>
            <person name="Sugiyama J."/>
        </authorList>
    </citation>
    <scope>NUCLEOTIDE SEQUENCE [LARGE SCALE GENOMIC DNA]</scope>
    <source>
        <strain evidence="11">CBS 9802 / IAM 14324 / JCM 22182 / KY 12970</strain>
    </source>
</reference>
<name>G7E542_MIXOS</name>
<dbReference type="InParanoid" id="G7E542"/>
<dbReference type="FunFam" id="1.10.20.10:FF:000033">
    <property type="entry name" value="Transcription initiation factor TFIID complex subunit"/>
    <property type="match status" value="1"/>
</dbReference>
<dbReference type="GO" id="GO:0046982">
    <property type="term" value="F:protein heterodimerization activity"/>
    <property type="evidence" value="ECO:0007669"/>
    <property type="project" value="InterPro"/>
</dbReference>
<evidence type="ECO:0000313" key="10">
    <source>
        <dbReference type="EMBL" id="GAA97952.1"/>
    </source>
</evidence>
<comment type="subcellular location">
    <subcellularLocation>
        <location evidence="1">Nucleus</location>
    </subcellularLocation>
</comment>
<accession>G7E542</accession>
<dbReference type="InterPro" id="IPR004823">
    <property type="entry name" value="TAF_TATA-bd_Histone-like_dom"/>
</dbReference>
<keyword evidence="11" id="KW-1185">Reference proteome</keyword>
<dbReference type="GO" id="GO:0016251">
    <property type="term" value="F:RNA polymerase II general transcription initiation factor activity"/>
    <property type="evidence" value="ECO:0007669"/>
    <property type="project" value="InterPro"/>
</dbReference>
<comment type="caution">
    <text evidence="10">The sequence shown here is derived from an EMBL/GenBank/DDBJ whole genome shotgun (WGS) entry which is preliminary data.</text>
</comment>
<dbReference type="Pfam" id="PF02969">
    <property type="entry name" value="TAF"/>
    <property type="match status" value="1"/>
</dbReference>
<evidence type="ECO:0000259" key="9">
    <source>
        <dbReference type="SMART" id="SM00803"/>
    </source>
</evidence>
<keyword evidence="3" id="KW-0805">Transcription regulation</keyword>
<dbReference type="Pfam" id="PF07571">
    <property type="entry name" value="TAF6_C"/>
    <property type="match status" value="1"/>
</dbReference>
<dbReference type="InterPro" id="IPR009072">
    <property type="entry name" value="Histone-fold"/>
</dbReference>
<dbReference type="GO" id="GO:0046695">
    <property type="term" value="C:SLIK (SAGA-like) complex"/>
    <property type="evidence" value="ECO:0007669"/>
    <property type="project" value="InterPro"/>
</dbReference>
<dbReference type="Proteomes" id="UP000009131">
    <property type="component" value="Unassembled WGS sequence"/>
</dbReference>
<feature type="compositionally biased region" description="Acidic residues" evidence="8">
    <location>
        <begin position="501"/>
        <end position="511"/>
    </location>
</feature>
<dbReference type="eggNOG" id="KOG2549">
    <property type="taxonomic scope" value="Eukaryota"/>
</dbReference>